<protein>
    <submittedName>
        <fullName evidence="2">Alpha/beta fold hydrolase</fullName>
    </submittedName>
</protein>
<proteinExistence type="predicted"/>
<dbReference type="Gene3D" id="3.40.50.1820">
    <property type="entry name" value="alpha/beta hydrolase"/>
    <property type="match status" value="1"/>
</dbReference>
<organism evidence="2 3">
    <name type="scientific">Tautonia sociabilis</name>
    <dbReference type="NCBI Taxonomy" id="2080755"/>
    <lineage>
        <taxon>Bacteria</taxon>
        <taxon>Pseudomonadati</taxon>
        <taxon>Planctomycetota</taxon>
        <taxon>Planctomycetia</taxon>
        <taxon>Isosphaerales</taxon>
        <taxon>Isosphaeraceae</taxon>
        <taxon>Tautonia</taxon>
    </lineage>
</organism>
<keyword evidence="2" id="KW-0378">Hydrolase</keyword>
<dbReference type="InterPro" id="IPR000073">
    <property type="entry name" value="AB_hydrolase_1"/>
</dbReference>
<dbReference type="PANTHER" id="PTHR37946">
    <property type="entry name" value="SLL1969 PROTEIN"/>
    <property type="match status" value="1"/>
</dbReference>
<dbReference type="Pfam" id="PF00561">
    <property type="entry name" value="Abhydrolase_1"/>
    <property type="match status" value="1"/>
</dbReference>
<dbReference type="EMBL" id="RYZH01000022">
    <property type="protein sequence ID" value="RUL87404.1"/>
    <property type="molecule type" value="Genomic_DNA"/>
</dbReference>
<evidence type="ECO:0000313" key="3">
    <source>
        <dbReference type="Proteomes" id="UP000280296"/>
    </source>
</evidence>
<keyword evidence="3" id="KW-1185">Reference proteome</keyword>
<feature type="domain" description="AB hydrolase-1" evidence="1">
    <location>
        <begin position="146"/>
        <end position="254"/>
    </location>
</feature>
<dbReference type="PANTHER" id="PTHR37946:SF1">
    <property type="entry name" value="SLL1969 PROTEIN"/>
    <property type="match status" value="1"/>
</dbReference>
<dbReference type="AlphaFoldDB" id="A0A432MJ52"/>
<accession>A0A432MJ52</accession>
<evidence type="ECO:0000259" key="1">
    <source>
        <dbReference type="Pfam" id="PF00561"/>
    </source>
</evidence>
<dbReference type="Proteomes" id="UP000280296">
    <property type="component" value="Unassembled WGS sequence"/>
</dbReference>
<dbReference type="OrthoDB" id="556502at2"/>
<dbReference type="RefSeq" id="WP_126725768.1">
    <property type="nucleotide sequence ID" value="NZ_RYZH01000022.1"/>
</dbReference>
<dbReference type="InterPro" id="IPR029058">
    <property type="entry name" value="AB_hydrolase_fold"/>
</dbReference>
<name>A0A432MJ52_9BACT</name>
<comment type="caution">
    <text evidence="2">The sequence shown here is derived from an EMBL/GenBank/DDBJ whole genome shotgun (WGS) entry which is preliminary data.</text>
</comment>
<reference evidence="2 3" key="2">
    <citation type="submission" date="2019-01" db="EMBL/GenBank/DDBJ databases">
        <title>Tautonia sociabilis, a novel thermotolerant planctomycete of Isosphaeraceae family, isolated from a 4000 m deep subterranean habitat.</title>
        <authorList>
            <person name="Kovaleva O.L."/>
            <person name="Elcheninov A.G."/>
            <person name="Van Heerden E."/>
            <person name="Toshchakov S.V."/>
            <person name="Novikov A."/>
            <person name="Bonch-Osmolovskaya E.A."/>
            <person name="Kublanov I.V."/>
        </authorList>
    </citation>
    <scope>NUCLEOTIDE SEQUENCE [LARGE SCALE GENOMIC DNA]</scope>
    <source>
        <strain evidence="2 3">GM2012</strain>
    </source>
</reference>
<dbReference type="GO" id="GO:0016787">
    <property type="term" value="F:hydrolase activity"/>
    <property type="evidence" value="ECO:0007669"/>
    <property type="project" value="UniProtKB-KW"/>
</dbReference>
<reference evidence="2 3" key="1">
    <citation type="submission" date="2018-12" db="EMBL/GenBank/DDBJ databases">
        <authorList>
            <person name="Toschakov S.V."/>
        </authorList>
    </citation>
    <scope>NUCLEOTIDE SEQUENCE [LARGE SCALE GENOMIC DNA]</scope>
    <source>
        <strain evidence="2 3">GM2012</strain>
    </source>
</reference>
<sequence>MGLILLLAGLSAPPTPVVEGPEPIRVVVPLNQEGEVDVAELVAVLARESGLTSPDGENLIPSRTITLPVTGLPGALTRTVLEETLGPGLRLEVREKTLELALSGPPDKLPDRIRAFASRARSALDRRQRHGFFVRPSYAPNDPGRPTVCLVHGINSSSGSFVHLIPELEQAGYGVVVYDYPFNRDLDETAPAFVDHWLAFRQRTGDARPWAVLCHSMGALLARTYVEGPRYRGDVAAMILIGPPNRGSAIARAQGVIQWIEGLNTAQDPRGRALAELGDGIGEAAEDLSPGSAFLDRLSRSRPPAGVPYFILAGDVGFLSRETRARIEAQYRLLRRRAGLLGGLADAAIGDLPAVLEVLADGTGDGAVAVSSTQLDGADEHVVIHANHVELIRGPLFFPEPGPVACAPIVLRWLGQTLPATPPGASD</sequence>
<gene>
    <name evidence="2" type="ORF">TsocGM_12810</name>
</gene>
<dbReference type="SUPFAM" id="SSF53474">
    <property type="entry name" value="alpha/beta-Hydrolases"/>
    <property type="match status" value="1"/>
</dbReference>
<evidence type="ECO:0000313" key="2">
    <source>
        <dbReference type="EMBL" id="RUL87404.1"/>
    </source>
</evidence>